<dbReference type="AlphaFoldDB" id="A0AAW1V597"/>
<organism evidence="1 2">
    <name type="scientific">Henosepilachna vigintioctopunctata</name>
    <dbReference type="NCBI Taxonomy" id="420089"/>
    <lineage>
        <taxon>Eukaryota</taxon>
        <taxon>Metazoa</taxon>
        <taxon>Ecdysozoa</taxon>
        <taxon>Arthropoda</taxon>
        <taxon>Hexapoda</taxon>
        <taxon>Insecta</taxon>
        <taxon>Pterygota</taxon>
        <taxon>Neoptera</taxon>
        <taxon>Endopterygota</taxon>
        <taxon>Coleoptera</taxon>
        <taxon>Polyphaga</taxon>
        <taxon>Cucujiformia</taxon>
        <taxon>Coccinelloidea</taxon>
        <taxon>Coccinellidae</taxon>
        <taxon>Epilachninae</taxon>
        <taxon>Epilachnini</taxon>
        <taxon>Henosepilachna</taxon>
    </lineage>
</organism>
<name>A0AAW1V597_9CUCU</name>
<keyword evidence="2" id="KW-1185">Reference proteome</keyword>
<protein>
    <submittedName>
        <fullName evidence="1">Uncharacterized protein</fullName>
    </submittedName>
</protein>
<sequence length="109" mass="11879">MFGCKPNVGLKSVLLSFDGLTKILSEDDLEAMLKTGESGEGQNVIVNRVNDAVNEDIDNLDKNSAAVNDSITVTIKPEPRSKLEQQSADIQLENQQPTVDIIKSLLSEH</sequence>
<reference evidence="1 2" key="1">
    <citation type="submission" date="2023-03" db="EMBL/GenBank/DDBJ databases">
        <title>Genome insight into feeding habits of ladybird beetles.</title>
        <authorList>
            <person name="Li H.-S."/>
            <person name="Huang Y.-H."/>
            <person name="Pang H."/>
        </authorList>
    </citation>
    <scope>NUCLEOTIDE SEQUENCE [LARGE SCALE GENOMIC DNA]</scope>
    <source>
        <strain evidence="1">SYSU_2023b</strain>
        <tissue evidence="1">Whole body</tissue>
    </source>
</reference>
<dbReference type="EMBL" id="JARQZJ010000110">
    <property type="protein sequence ID" value="KAK9887462.1"/>
    <property type="molecule type" value="Genomic_DNA"/>
</dbReference>
<evidence type="ECO:0000313" key="1">
    <source>
        <dbReference type="EMBL" id="KAK9887462.1"/>
    </source>
</evidence>
<evidence type="ECO:0000313" key="2">
    <source>
        <dbReference type="Proteomes" id="UP001431783"/>
    </source>
</evidence>
<proteinExistence type="predicted"/>
<accession>A0AAW1V597</accession>
<dbReference type="Proteomes" id="UP001431783">
    <property type="component" value="Unassembled WGS sequence"/>
</dbReference>
<comment type="caution">
    <text evidence="1">The sequence shown here is derived from an EMBL/GenBank/DDBJ whole genome shotgun (WGS) entry which is preliminary data.</text>
</comment>
<gene>
    <name evidence="1" type="ORF">WA026_022609</name>
</gene>